<protein>
    <recommendedName>
        <fullName evidence="1">SGNH hydrolase-type esterase domain-containing protein</fullName>
    </recommendedName>
</protein>
<dbReference type="Proteomes" id="UP000826990">
    <property type="component" value="Chromosome"/>
</dbReference>
<dbReference type="Pfam" id="PF13472">
    <property type="entry name" value="Lipase_GDSL_2"/>
    <property type="match status" value="1"/>
</dbReference>
<dbReference type="Gene3D" id="3.40.50.1110">
    <property type="entry name" value="SGNH hydrolase"/>
    <property type="match status" value="1"/>
</dbReference>
<dbReference type="RefSeq" id="WP_219773342.1">
    <property type="nucleotide sequence ID" value="NZ_CP080107.1"/>
</dbReference>
<dbReference type="InterPro" id="IPR036514">
    <property type="entry name" value="SGNH_hydro_sf"/>
</dbReference>
<dbReference type="SUPFAM" id="SSF52266">
    <property type="entry name" value="SGNH hydrolase"/>
    <property type="match status" value="1"/>
</dbReference>
<dbReference type="GO" id="GO:0004622">
    <property type="term" value="F:phosphatidylcholine lysophospholipase activity"/>
    <property type="evidence" value="ECO:0007669"/>
    <property type="project" value="TreeGrafter"/>
</dbReference>
<evidence type="ECO:0000259" key="1">
    <source>
        <dbReference type="Pfam" id="PF13472"/>
    </source>
</evidence>
<feature type="domain" description="SGNH hydrolase-type esterase" evidence="1">
    <location>
        <begin position="518"/>
        <end position="697"/>
    </location>
</feature>
<evidence type="ECO:0000313" key="3">
    <source>
        <dbReference type="Proteomes" id="UP000826990"/>
    </source>
</evidence>
<dbReference type="EMBL" id="CP080107">
    <property type="protein sequence ID" value="QYD25712.1"/>
    <property type="molecule type" value="Genomic_DNA"/>
</dbReference>
<name>A0AAQ0J7A0_ENTAS</name>
<reference evidence="2" key="1">
    <citation type="submission" date="2021-07" db="EMBL/GenBank/DDBJ databases">
        <title>Characterization of Emerging Pathogens Carrying KPC-2 Gene in IncP-6 Plasmids Isolated from Urban Sewage in Argentina.</title>
        <authorList>
            <person name="Ghiglione B."/>
            <person name="Haim M.S."/>
            <person name="Dropa M."/>
        </authorList>
    </citation>
    <scope>NUCLEOTIDE SEQUENCE</scope>
    <source>
        <strain evidence="2">WW-19C</strain>
    </source>
</reference>
<organism evidence="2 3">
    <name type="scientific">Enterobacter asburiae</name>
    <dbReference type="NCBI Taxonomy" id="61645"/>
    <lineage>
        <taxon>Bacteria</taxon>
        <taxon>Pseudomonadati</taxon>
        <taxon>Pseudomonadota</taxon>
        <taxon>Gammaproteobacteria</taxon>
        <taxon>Enterobacterales</taxon>
        <taxon>Enterobacteriaceae</taxon>
        <taxon>Enterobacter</taxon>
        <taxon>Enterobacter cloacae complex</taxon>
    </lineage>
</organism>
<dbReference type="InterPro" id="IPR013830">
    <property type="entry name" value="SGNH_hydro"/>
</dbReference>
<dbReference type="PANTHER" id="PTHR30383">
    <property type="entry name" value="THIOESTERASE 1/PROTEASE 1/LYSOPHOSPHOLIPASE L1"/>
    <property type="match status" value="1"/>
</dbReference>
<gene>
    <name evidence="2" type="ORF">KZX48_16955</name>
</gene>
<dbReference type="PANTHER" id="PTHR30383:SF5">
    <property type="entry name" value="SGNH HYDROLASE-TYPE ESTERASE DOMAIN-CONTAINING PROTEIN"/>
    <property type="match status" value="1"/>
</dbReference>
<evidence type="ECO:0000313" key="2">
    <source>
        <dbReference type="EMBL" id="QYD25712.1"/>
    </source>
</evidence>
<dbReference type="InterPro" id="IPR051532">
    <property type="entry name" value="Ester_Hydrolysis_Enzymes"/>
</dbReference>
<proteinExistence type="predicted"/>
<sequence>MTVSTEISSNEYLGNGVTISFPYTFKIFKDTNLNVTTINADGAVTPMNLGTDYTVTGAGSYSGGYVVTSVPVPYGITISITRDLPAVQETDLRNQGKFFAEVHEDAFDYLTMLIQQAIHTTNVIDSKSIKVPEYGPWIAPNIAGRRNKLFAWNDSGKPMAVLPESGSAADVMIEFAKPTGANLSGFRQTTVGGRLSTEVYITDFGGGEAVTDNLAAFNLAKAAAGNGGTVTFPKNSTGIYNFSAFPDMTGVVINPDVGVVFRGPASNNAVNPGIITTRDYRVYFNAGDPKNYYIDMRANVHAGSKGANKSLWLTEGDIDNYVPLAVNANNILVKQIALGVGDTFANVTPAGRSANSLFLQPPTGGTTQLGVIPAVPGTELKVGVNAIPSNAGEIAIGILFSTGYAIVRGYPSTGSWSLSTKYAGQPSTDAVINPDGGGTATYSASNNLITVRCISTVRAQVLINGVVVADFQTSGGAIQWLGVGATSISSVSGSNFTGWYTRQFKVASSPRSQVLGIIGDSISDAAVDGSWPVWAAEALDSSFGIRINSIENRAVSGQTIDQQIANLAANPFVNASIVAVFIGTNDIQGGNTLSAFQSSMTTLLNTLQSQGRQTVLVIPPQWILKTDGTGLPDNGTVNSNRGGDIRAAIGRIAADRGIQVVDMTTLTGPINPGYYSSTFADPMLRDLIHPTAYGYRLFGFEIAKAIAAQICPVVKNPSDWSALPGQAAGLTNGVQYRFSSVGIELKGRLDGSTALNGLVLTLPEFLRQSSTRYFIAWGNTGPVPVYFNTDGTVLVHNNASSTQMSFDGIVLSN</sequence>
<dbReference type="AlphaFoldDB" id="A0AAQ0J7A0"/>
<accession>A0AAQ0J7A0</accession>